<evidence type="ECO:0000313" key="1">
    <source>
        <dbReference type="EMBL" id="CAB0002081.1"/>
    </source>
</evidence>
<dbReference type="EMBL" id="CADCXU010011939">
    <property type="protein sequence ID" value="CAB0002081.1"/>
    <property type="molecule type" value="Genomic_DNA"/>
</dbReference>
<organism evidence="1 2">
    <name type="scientific">Nesidiocoris tenuis</name>
    <dbReference type="NCBI Taxonomy" id="355587"/>
    <lineage>
        <taxon>Eukaryota</taxon>
        <taxon>Metazoa</taxon>
        <taxon>Ecdysozoa</taxon>
        <taxon>Arthropoda</taxon>
        <taxon>Hexapoda</taxon>
        <taxon>Insecta</taxon>
        <taxon>Pterygota</taxon>
        <taxon>Neoptera</taxon>
        <taxon>Paraneoptera</taxon>
        <taxon>Hemiptera</taxon>
        <taxon>Heteroptera</taxon>
        <taxon>Panheteroptera</taxon>
        <taxon>Cimicomorpha</taxon>
        <taxon>Miridae</taxon>
        <taxon>Dicyphina</taxon>
        <taxon>Nesidiocoris</taxon>
    </lineage>
</organism>
<proteinExistence type="predicted"/>
<dbReference type="AlphaFoldDB" id="A0A6H5GJ91"/>
<keyword evidence="2" id="KW-1185">Reference proteome</keyword>
<evidence type="ECO:0000313" key="2">
    <source>
        <dbReference type="Proteomes" id="UP000479000"/>
    </source>
</evidence>
<accession>A0A6H5GJ91</accession>
<sequence>MNYPRFGPRGAERAPHRRLKGGSLKIGRIGEVGGDEIGAETFKESNEPKEFKIGPVESCGAYYTNKVMHSHYTSCAWQREIKTSFTNGSEAFLTMREYFFYSHNLTYFDFRFDDSYVPLVELLPSVHLGRVHAYTDMIYKSLCLLSFPGMKGALRWNFPAATLV</sequence>
<reference evidence="1 2" key="1">
    <citation type="submission" date="2020-02" db="EMBL/GenBank/DDBJ databases">
        <authorList>
            <person name="Ferguson B K."/>
        </authorList>
    </citation>
    <scope>NUCLEOTIDE SEQUENCE [LARGE SCALE GENOMIC DNA]</scope>
</reference>
<gene>
    <name evidence="1" type="ORF">NTEN_LOCUS7868</name>
</gene>
<protein>
    <submittedName>
        <fullName evidence="1">Uncharacterized protein</fullName>
    </submittedName>
</protein>
<name>A0A6H5GJ91_9HEMI</name>
<dbReference type="Proteomes" id="UP000479000">
    <property type="component" value="Unassembled WGS sequence"/>
</dbReference>